<dbReference type="KEGG" id="emc:129345538"/>
<evidence type="ECO:0000313" key="11">
    <source>
        <dbReference type="Proteomes" id="UP001190640"/>
    </source>
</evidence>
<dbReference type="InterPro" id="IPR000488">
    <property type="entry name" value="Death_dom"/>
</dbReference>
<gene>
    <name evidence="12" type="primary">LOC129345538</name>
</gene>
<feature type="chain" id="PRO_5041721941" evidence="8">
    <location>
        <begin position="26"/>
        <end position="438"/>
    </location>
</feature>
<accession>A0AA97KMK6</accession>
<feature type="domain" description="TNFR-Cys" evidence="10">
    <location>
        <begin position="142"/>
        <end position="181"/>
    </location>
</feature>
<organism evidence="11 12">
    <name type="scientific">Eublepharis macularius</name>
    <name type="common">Leopard gecko</name>
    <name type="synonym">Cyrtodactylus macularius</name>
    <dbReference type="NCBI Taxonomy" id="481883"/>
    <lineage>
        <taxon>Eukaryota</taxon>
        <taxon>Metazoa</taxon>
        <taxon>Chordata</taxon>
        <taxon>Craniata</taxon>
        <taxon>Vertebrata</taxon>
        <taxon>Euteleostomi</taxon>
        <taxon>Lepidosauria</taxon>
        <taxon>Squamata</taxon>
        <taxon>Bifurcata</taxon>
        <taxon>Gekkota</taxon>
        <taxon>Eublepharidae</taxon>
        <taxon>Eublepharinae</taxon>
        <taxon>Eublepharis</taxon>
    </lineage>
</organism>
<feature type="disulfide bond" evidence="6">
    <location>
        <begin position="100"/>
        <end position="115"/>
    </location>
</feature>
<dbReference type="Gene3D" id="1.10.533.10">
    <property type="entry name" value="Death Domain, Fas"/>
    <property type="match status" value="1"/>
</dbReference>
<feature type="signal peptide" evidence="8">
    <location>
        <begin position="1"/>
        <end position="25"/>
    </location>
</feature>
<keyword evidence="3" id="KW-0677">Repeat</keyword>
<dbReference type="GO" id="GO:0043235">
    <property type="term" value="C:receptor complex"/>
    <property type="evidence" value="ECO:0007669"/>
    <property type="project" value="TreeGrafter"/>
</dbReference>
<feature type="repeat" description="TNFR-Cys" evidence="6">
    <location>
        <begin position="60"/>
        <end position="97"/>
    </location>
</feature>
<dbReference type="InterPro" id="IPR033994">
    <property type="entry name" value="TNFRSF1A_death"/>
</dbReference>
<name>A0AA97KMK6_EUBMA</name>
<dbReference type="GO" id="GO:0006954">
    <property type="term" value="P:inflammatory response"/>
    <property type="evidence" value="ECO:0007669"/>
    <property type="project" value="TreeGrafter"/>
</dbReference>
<feature type="disulfide bond" evidence="6">
    <location>
        <begin position="75"/>
        <end position="88"/>
    </location>
</feature>
<dbReference type="PANTHER" id="PTHR46861:SF1">
    <property type="entry name" value="TUMOR NECROSIS FACTOR RECEPTOR SUPERFAMILY MEMBER 1A"/>
    <property type="match status" value="1"/>
</dbReference>
<dbReference type="Pfam" id="PF00531">
    <property type="entry name" value="Death"/>
    <property type="match status" value="1"/>
</dbReference>
<evidence type="ECO:0000256" key="7">
    <source>
        <dbReference type="SAM" id="MobiDB-lite"/>
    </source>
</evidence>
<reference evidence="12" key="1">
    <citation type="submission" date="2025-08" db="UniProtKB">
        <authorList>
            <consortium name="RefSeq"/>
        </authorList>
    </citation>
    <scope>IDENTIFICATION</scope>
    <source>
        <tissue evidence="12">Blood</tissue>
    </source>
</reference>
<dbReference type="Gene3D" id="2.10.50.10">
    <property type="entry name" value="Tumor Necrosis Factor Receptor, subunit A, domain 2"/>
    <property type="match status" value="2"/>
</dbReference>
<evidence type="ECO:0000256" key="3">
    <source>
        <dbReference type="ARBA" id="ARBA00022737"/>
    </source>
</evidence>
<dbReference type="SMART" id="SM00208">
    <property type="entry name" value="TNFR"/>
    <property type="match status" value="3"/>
</dbReference>
<keyword evidence="1" id="KW-0053">Apoptosis</keyword>
<evidence type="ECO:0000256" key="8">
    <source>
        <dbReference type="SAM" id="SignalP"/>
    </source>
</evidence>
<dbReference type="GO" id="GO:0006915">
    <property type="term" value="P:apoptotic process"/>
    <property type="evidence" value="ECO:0007669"/>
    <property type="project" value="UniProtKB-KW"/>
</dbReference>
<evidence type="ECO:0000256" key="6">
    <source>
        <dbReference type="PROSITE-ProRule" id="PRU00206"/>
    </source>
</evidence>
<sequence>MVLRGLFPILLAMVELILIQMKTEASLGTALIPSSKYSHSAEVDKQAFIRSIVRKRRNLQCQQGHYLHPNKTHCCIKCHKGTYVAQHCASEDQTTRCATCPEGAYMSRENFAGKCRGCQHCRSTFKQVELTPCSVTQDTVCGCGSNHYRTTNTPEFLCEPCSTCPNGTIWKECTTSSDTICRCYTGFFLRSDENSCSPCTSCQGGECEKECPGSVETPPREPSGDTDLTPILSSVVVVLAAGVLLLAARWISKQPLPKKLISAFSAGTPQQQQPTGGPPLPQSVDQMTGIPKEPNQEEMLLPPAAIVVSPTTQGLPDCIQSAGETRIPDCPAVLYAVVEHVPFSQWKEFVRRLGLTDNAICRIEAEERHMREAQYEMLRHWRLQLGQRATVERISSVLNEMELSGCSEAIQDMLSRQAGLGGPQGVLERGSPVRMFLS</sequence>
<dbReference type="InterPro" id="IPR052493">
    <property type="entry name" value="TNFRSF1A"/>
</dbReference>
<dbReference type="PANTHER" id="PTHR46861">
    <property type="entry name" value="TUMOR NECROSIS FACTOR RECEPTOR SUPERFAMILY MEMBER 1A"/>
    <property type="match status" value="1"/>
</dbReference>
<dbReference type="Pfam" id="PF00020">
    <property type="entry name" value="TNFR_c6"/>
    <property type="match status" value="2"/>
</dbReference>
<feature type="repeat" description="TNFR-Cys" evidence="6">
    <location>
        <begin position="142"/>
        <end position="181"/>
    </location>
</feature>
<dbReference type="GO" id="GO:0043120">
    <property type="term" value="F:tumor necrosis factor binding"/>
    <property type="evidence" value="ECO:0007669"/>
    <property type="project" value="TreeGrafter"/>
</dbReference>
<evidence type="ECO:0000256" key="1">
    <source>
        <dbReference type="ARBA" id="ARBA00022703"/>
    </source>
</evidence>
<evidence type="ECO:0000256" key="4">
    <source>
        <dbReference type="ARBA" id="ARBA00023157"/>
    </source>
</evidence>
<keyword evidence="4 6" id="KW-1015">Disulfide bond</keyword>
<dbReference type="CDD" id="cd08313">
    <property type="entry name" value="Death_TNFR1"/>
    <property type="match status" value="1"/>
</dbReference>
<dbReference type="InterPro" id="IPR011029">
    <property type="entry name" value="DEATH-like_dom_sf"/>
</dbReference>
<dbReference type="Proteomes" id="UP001190640">
    <property type="component" value="Chromosome 18"/>
</dbReference>
<dbReference type="GO" id="GO:0045121">
    <property type="term" value="C:membrane raft"/>
    <property type="evidence" value="ECO:0007669"/>
    <property type="project" value="TreeGrafter"/>
</dbReference>
<dbReference type="GO" id="GO:0005031">
    <property type="term" value="F:tumor necrosis factor receptor activity"/>
    <property type="evidence" value="ECO:0007669"/>
    <property type="project" value="TreeGrafter"/>
</dbReference>
<protein>
    <submittedName>
        <fullName evidence="12">Tumor necrosis factor receptor superfamily member 1A-like isoform X1</fullName>
    </submittedName>
</protein>
<keyword evidence="5" id="KW-0325">Glycoprotein</keyword>
<dbReference type="PROSITE" id="PS00652">
    <property type="entry name" value="TNFR_NGFR_1"/>
    <property type="match status" value="1"/>
</dbReference>
<evidence type="ECO:0000313" key="12">
    <source>
        <dbReference type="RefSeq" id="XP_054858711.1"/>
    </source>
</evidence>
<dbReference type="PROSITE" id="PS50017">
    <property type="entry name" value="DEATH_DOMAIN"/>
    <property type="match status" value="1"/>
</dbReference>
<evidence type="ECO:0000256" key="5">
    <source>
        <dbReference type="ARBA" id="ARBA00023180"/>
    </source>
</evidence>
<dbReference type="GeneID" id="129345538"/>
<feature type="domain" description="TNFR-Cys" evidence="10">
    <location>
        <begin position="99"/>
        <end position="141"/>
    </location>
</feature>
<dbReference type="RefSeq" id="XP_054858711.1">
    <property type="nucleotide sequence ID" value="XM_055002736.1"/>
</dbReference>
<dbReference type="InterPro" id="IPR001368">
    <property type="entry name" value="TNFR/NGFR_Cys_rich_reg"/>
</dbReference>
<dbReference type="SMART" id="SM00005">
    <property type="entry name" value="DEATH"/>
    <property type="match status" value="1"/>
</dbReference>
<evidence type="ECO:0000256" key="2">
    <source>
        <dbReference type="ARBA" id="ARBA00022729"/>
    </source>
</evidence>
<dbReference type="AlphaFoldDB" id="A0AA97KMK6"/>
<comment type="caution">
    <text evidence="6">Lacks conserved residue(s) required for the propagation of feature annotation.</text>
</comment>
<feature type="domain" description="Death" evidence="9">
    <location>
        <begin position="331"/>
        <end position="414"/>
    </location>
</feature>
<dbReference type="SUPFAM" id="SSF47986">
    <property type="entry name" value="DEATH domain"/>
    <property type="match status" value="1"/>
</dbReference>
<keyword evidence="2 8" id="KW-0732">Signal</keyword>
<dbReference type="SUPFAM" id="SSF57586">
    <property type="entry name" value="TNF receptor-like"/>
    <property type="match status" value="3"/>
</dbReference>
<keyword evidence="11" id="KW-1185">Reference proteome</keyword>
<proteinExistence type="predicted"/>
<feature type="region of interest" description="Disordered" evidence="7">
    <location>
        <begin position="267"/>
        <end position="290"/>
    </location>
</feature>
<feature type="domain" description="TNFR-Cys" evidence="10">
    <location>
        <begin position="60"/>
        <end position="97"/>
    </location>
</feature>
<feature type="disulfide bond" evidence="6">
    <location>
        <begin position="143"/>
        <end position="158"/>
    </location>
</feature>
<evidence type="ECO:0000259" key="9">
    <source>
        <dbReference type="PROSITE" id="PS50017"/>
    </source>
</evidence>
<dbReference type="PROSITE" id="PS50050">
    <property type="entry name" value="TNFR_NGFR_2"/>
    <property type="match status" value="3"/>
</dbReference>
<dbReference type="FunFam" id="2.10.50.10:FF:000020">
    <property type="entry name" value="Tumor necrosis factor receptor superfamily member 1A"/>
    <property type="match status" value="1"/>
</dbReference>
<evidence type="ECO:0000259" key="10">
    <source>
        <dbReference type="PROSITE" id="PS50050"/>
    </source>
</evidence>
<feature type="repeat" description="TNFR-Cys" evidence="6">
    <location>
        <begin position="99"/>
        <end position="141"/>
    </location>
</feature>